<comment type="caution">
    <text evidence="1">The sequence shown here is derived from an EMBL/GenBank/DDBJ whole genome shotgun (WGS) entry which is preliminary data.</text>
</comment>
<evidence type="ECO:0000313" key="1">
    <source>
        <dbReference type="EMBL" id="KAI4378273.1"/>
    </source>
</evidence>
<organism evidence="1 2">
    <name type="scientific">Melastoma candidum</name>
    <dbReference type="NCBI Taxonomy" id="119954"/>
    <lineage>
        <taxon>Eukaryota</taxon>
        <taxon>Viridiplantae</taxon>
        <taxon>Streptophyta</taxon>
        <taxon>Embryophyta</taxon>
        <taxon>Tracheophyta</taxon>
        <taxon>Spermatophyta</taxon>
        <taxon>Magnoliopsida</taxon>
        <taxon>eudicotyledons</taxon>
        <taxon>Gunneridae</taxon>
        <taxon>Pentapetalae</taxon>
        <taxon>rosids</taxon>
        <taxon>malvids</taxon>
        <taxon>Myrtales</taxon>
        <taxon>Melastomataceae</taxon>
        <taxon>Melastomatoideae</taxon>
        <taxon>Melastomateae</taxon>
        <taxon>Melastoma</taxon>
    </lineage>
</organism>
<reference evidence="2" key="1">
    <citation type="journal article" date="2023" name="Front. Plant Sci.">
        <title>Chromosomal-level genome assembly of Melastoma candidum provides insights into trichome evolution.</title>
        <authorList>
            <person name="Zhong Y."/>
            <person name="Wu W."/>
            <person name="Sun C."/>
            <person name="Zou P."/>
            <person name="Liu Y."/>
            <person name="Dai S."/>
            <person name="Zhou R."/>
        </authorList>
    </citation>
    <scope>NUCLEOTIDE SEQUENCE [LARGE SCALE GENOMIC DNA]</scope>
</reference>
<name>A0ACB9RLF6_9MYRT</name>
<gene>
    <name evidence="1" type="ORF">MLD38_015773</name>
</gene>
<proteinExistence type="predicted"/>
<sequence>MSTHENKVGNKGWYLVRYSPNGIPSSDHFQLRSSELSLTDLPQGHYAIQTLLLSIDPYLRSRLIGCDDGLYFPQFQLDQVVTAFGIGRVVASKDGKFSEGDIVLHHFLPVAEYSVLPGSDPIATKLEADPDISLSDVLGCLGVPGFAAWIAIEILARPKEGENVFISAAAGGVGMYAGQLAKLRGCRVVGSTGSDDKVGLLKREFGYDDAFNYKEEADYDAALSKYFPDGIDVYVDNVGGRMLEAVLNHVNPHGRIPLCGMISQYNQVWTEREGVRNLLNAVGKQVRLEGFMLGSYFDRWGEFTTQMGNYLKEGKIKSKNKTYVGIEGFLESLQSLFSSSNTGKVILQVSK</sequence>
<dbReference type="EMBL" id="CM042883">
    <property type="protein sequence ID" value="KAI4378273.1"/>
    <property type="molecule type" value="Genomic_DNA"/>
</dbReference>
<dbReference type="Proteomes" id="UP001057402">
    <property type="component" value="Chromosome 4"/>
</dbReference>
<accession>A0ACB9RLF6</accession>
<evidence type="ECO:0000313" key="2">
    <source>
        <dbReference type="Proteomes" id="UP001057402"/>
    </source>
</evidence>
<protein>
    <submittedName>
        <fullName evidence="1">Uncharacterized protein</fullName>
    </submittedName>
</protein>
<keyword evidence="2" id="KW-1185">Reference proteome</keyword>